<proteinExistence type="predicted"/>
<name>A0ABQ9G5V5_9NEOP</name>
<keyword evidence="2" id="KW-1185">Reference proteome</keyword>
<sequence>MRCHLAEILSYNLVITFIKDFQAVCKEAEEISRIAKLWIQCMQMFGLVMQFIVAERTGDWVCHLSNVVNLLPFFHAAGYTLYAKSDLYVQKMLNLKSHMTADDFNQFSD</sequence>
<gene>
    <name evidence="1" type="ORF">PR048_031640</name>
</gene>
<organism evidence="1 2">
    <name type="scientific">Dryococelus australis</name>
    <dbReference type="NCBI Taxonomy" id="614101"/>
    <lineage>
        <taxon>Eukaryota</taxon>
        <taxon>Metazoa</taxon>
        <taxon>Ecdysozoa</taxon>
        <taxon>Arthropoda</taxon>
        <taxon>Hexapoda</taxon>
        <taxon>Insecta</taxon>
        <taxon>Pterygota</taxon>
        <taxon>Neoptera</taxon>
        <taxon>Polyneoptera</taxon>
        <taxon>Phasmatodea</taxon>
        <taxon>Verophasmatodea</taxon>
        <taxon>Anareolatae</taxon>
        <taxon>Phasmatidae</taxon>
        <taxon>Eurycanthinae</taxon>
        <taxon>Dryococelus</taxon>
    </lineage>
</organism>
<accession>A0ABQ9G5V5</accession>
<protein>
    <submittedName>
        <fullName evidence="1">Uncharacterized protein</fullName>
    </submittedName>
</protein>
<dbReference type="PANTHER" id="PTHR47018">
    <property type="entry name" value="CXC DOMAIN-CONTAINING PROTEIN-RELATED"/>
    <property type="match status" value="1"/>
</dbReference>
<dbReference type="EMBL" id="JARBHB010000015">
    <property type="protein sequence ID" value="KAJ8867835.1"/>
    <property type="molecule type" value="Genomic_DNA"/>
</dbReference>
<dbReference type="PANTHER" id="PTHR47018:SF3">
    <property type="entry name" value="MYCBP-ASSOCIATED PROTEIN"/>
    <property type="match status" value="1"/>
</dbReference>
<dbReference type="Proteomes" id="UP001159363">
    <property type="component" value="Chromosome 14"/>
</dbReference>
<reference evidence="1 2" key="1">
    <citation type="submission" date="2023-02" db="EMBL/GenBank/DDBJ databases">
        <title>LHISI_Scaffold_Assembly.</title>
        <authorList>
            <person name="Stuart O.P."/>
            <person name="Cleave R."/>
            <person name="Magrath M.J.L."/>
            <person name="Mikheyev A.S."/>
        </authorList>
    </citation>
    <scope>NUCLEOTIDE SEQUENCE [LARGE SCALE GENOMIC DNA]</scope>
    <source>
        <strain evidence="1">Daus_M_001</strain>
        <tissue evidence="1">Leg muscle</tissue>
    </source>
</reference>
<comment type="caution">
    <text evidence="1">The sequence shown here is derived from an EMBL/GenBank/DDBJ whole genome shotgun (WGS) entry which is preliminary data.</text>
</comment>
<evidence type="ECO:0000313" key="2">
    <source>
        <dbReference type="Proteomes" id="UP001159363"/>
    </source>
</evidence>
<evidence type="ECO:0000313" key="1">
    <source>
        <dbReference type="EMBL" id="KAJ8867835.1"/>
    </source>
</evidence>